<dbReference type="InterPro" id="IPR052396">
    <property type="entry name" value="Meiotic_Drive_Suppr_Kinase"/>
</dbReference>
<feature type="region of interest" description="Disordered" evidence="1">
    <location>
        <begin position="481"/>
        <end position="508"/>
    </location>
</feature>
<dbReference type="InterPro" id="IPR011009">
    <property type="entry name" value="Kinase-like_dom_sf"/>
</dbReference>
<evidence type="ECO:0000313" key="2">
    <source>
        <dbReference type="EMBL" id="KAG2428418.1"/>
    </source>
</evidence>
<comment type="caution">
    <text evidence="2">The sequence shown here is derived from an EMBL/GenBank/DDBJ whole genome shotgun (WGS) entry which is preliminary data.</text>
</comment>
<evidence type="ECO:0000256" key="1">
    <source>
        <dbReference type="SAM" id="MobiDB-lite"/>
    </source>
</evidence>
<dbReference type="Proteomes" id="UP000650467">
    <property type="component" value="Unassembled WGS sequence"/>
</dbReference>
<dbReference type="EMBL" id="JAEHOC010000034">
    <property type="protein sequence ID" value="KAG2428418.1"/>
    <property type="molecule type" value="Genomic_DNA"/>
</dbReference>
<dbReference type="PANTHER" id="PTHR37171">
    <property type="entry name" value="SERINE/THREONINE-PROTEIN KINASE YRZF-RELATED"/>
    <property type="match status" value="1"/>
</dbReference>
<keyword evidence="3" id="KW-1185">Reference proteome</keyword>
<feature type="compositionally biased region" description="Gly residues" evidence="1">
    <location>
        <begin position="275"/>
        <end position="285"/>
    </location>
</feature>
<dbReference type="AlphaFoldDB" id="A0A835SRL0"/>
<dbReference type="OrthoDB" id="541154at2759"/>
<evidence type="ECO:0008006" key="4">
    <source>
        <dbReference type="Google" id="ProtNLM"/>
    </source>
</evidence>
<gene>
    <name evidence="2" type="ORF">HXX76_011538</name>
</gene>
<feature type="region of interest" description="Disordered" evidence="1">
    <location>
        <begin position="264"/>
        <end position="293"/>
    </location>
</feature>
<name>A0A835SRL0_CHLIN</name>
<sequence>MLMLMQTYRPPAWVLLPGVSPQQSCGVKAVPPPSVQIWSNFNSECQALLDALPEGGPINVTLPVPAPNFVGSELQLQDELQRVLLSPLREAAGSFFVCGRMMMKDVEDLPMNAGRPDFVVLTDNMKVLLLSVEVKTSAVLWVAQHSSSLPAAYAAAAAAGKGAAASNVEKGVTQMYSYLGSVPYGVLMTDRQLFCVRREGATLLCSPSIPATAEHDKGGRQRGPGSLTAVAAVYCILMMSLQWRAQRQLKVVSKRRAVGGAVTGPKGPYRMYSSPGGGGSGGGAGDSSQQRRSSLPILTPNAAKSAVATEPAPLLLPPAAAEGEFTSSQLFPGCSFGPPPAPAAAANGPRFLGDSSWGVVMQGWVSGRPAAVKLVDLWNAAEGKQELHHEVRMYQKLQPLQGLYVPRLLGYGYCDGWQYFVATSLEGAPLSREEGWALGREATCVAAFAALDKVHACGVLHGDIALRNFVQAAAGGGLGAETTATLESPGDDAYDATGEWQQPAQQGPPDEFVLPADGAAAAGGSWNIV</sequence>
<proteinExistence type="predicted"/>
<dbReference type="PANTHER" id="PTHR37171:SF1">
    <property type="entry name" value="SERINE_THREONINE-PROTEIN KINASE YRZF-RELATED"/>
    <property type="match status" value="1"/>
</dbReference>
<accession>A0A835SRL0</accession>
<protein>
    <recommendedName>
        <fullName evidence="4">Protein kinase domain-containing protein</fullName>
    </recommendedName>
</protein>
<organism evidence="2 3">
    <name type="scientific">Chlamydomonas incerta</name>
    <dbReference type="NCBI Taxonomy" id="51695"/>
    <lineage>
        <taxon>Eukaryota</taxon>
        <taxon>Viridiplantae</taxon>
        <taxon>Chlorophyta</taxon>
        <taxon>core chlorophytes</taxon>
        <taxon>Chlorophyceae</taxon>
        <taxon>CS clade</taxon>
        <taxon>Chlamydomonadales</taxon>
        <taxon>Chlamydomonadaceae</taxon>
        <taxon>Chlamydomonas</taxon>
    </lineage>
</organism>
<dbReference type="SUPFAM" id="SSF56112">
    <property type="entry name" value="Protein kinase-like (PK-like)"/>
    <property type="match status" value="1"/>
</dbReference>
<reference evidence="2" key="1">
    <citation type="journal article" date="2020" name="bioRxiv">
        <title>Comparative genomics of Chlamydomonas.</title>
        <authorList>
            <person name="Craig R.J."/>
            <person name="Hasan A.R."/>
            <person name="Ness R.W."/>
            <person name="Keightley P.D."/>
        </authorList>
    </citation>
    <scope>NUCLEOTIDE SEQUENCE</scope>
    <source>
        <strain evidence="2">SAG 7.73</strain>
    </source>
</reference>
<evidence type="ECO:0000313" key="3">
    <source>
        <dbReference type="Proteomes" id="UP000650467"/>
    </source>
</evidence>